<keyword evidence="17" id="KW-1185">Reference proteome</keyword>
<name>A0A934SEG2_9RHOB</name>
<keyword evidence="4" id="KW-0813">Transport</keyword>
<keyword evidence="12 14" id="KW-0472">Membrane</keyword>
<dbReference type="InterPro" id="IPR006471">
    <property type="entry name" value="Formate_DH_gsu"/>
</dbReference>
<evidence type="ECO:0000256" key="10">
    <source>
        <dbReference type="ARBA" id="ARBA00022989"/>
    </source>
</evidence>
<comment type="cofactor">
    <cofactor evidence="1">
        <name>heme</name>
        <dbReference type="ChEBI" id="CHEBI:30413"/>
    </cofactor>
</comment>
<evidence type="ECO:0000256" key="12">
    <source>
        <dbReference type="ARBA" id="ARBA00023136"/>
    </source>
</evidence>
<dbReference type="GO" id="GO:0022904">
    <property type="term" value="P:respiratory electron transport chain"/>
    <property type="evidence" value="ECO:0007669"/>
    <property type="project" value="InterPro"/>
</dbReference>
<organism evidence="16 17">
    <name type="scientific">Paracoccus caeni</name>
    <dbReference type="NCBI Taxonomy" id="657651"/>
    <lineage>
        <taxon>Bacteria</taxon>
        <taxon>Pseudomonadati</taxon>
        <taxon>Pseudomonadota</taxon>
        <taxon>Alphaproteobacteria</taxon>
        <taxon>Rhodobacterales</taxon>
        <taxon>Paracoccaceae</taxon>
        <taxon>Paracoccus</taxon>
    </lineage>
</organism>
<evidence type="ECO:0000256" key="8">
    <source>
        <dbReference type="ARBA" id="ARBA00022723"/>
    </source>
</evidence>
<keyword evidence="7 14" id="KW-0812">Transmembrane</keyword>
<dbReference type="InterPro" id="IPR011577">
    <property type="entry name" value="Cyt_b561_bac/Ni-Hgenase"/>
</dbReference>
<evidence type="ECO:0000256" key="9">
    <source>
        <dbReference type="ARBA" id="ARBA00022982"/>
    </source>
</evidence>
<feature type="region of interest" description="Disordered" evidence="13">
    <location>
        <begin position="219"/>
        <end position="238"/>
    </location>
</feature>
<dbReference type="SUPFAM" id="SSF81342">
    <property type="entry name" value="Transmembrane di-heme cytochromes"/>
    <property type="match status" value="1"/>
</dbReference>
<keyword evidence="9" id="KW-0249">Electron transport</keyword>
<proteinExistence type="inferred from homology"/>
<dbReference type="AlphaFoldDB" id="A0A934SEG2"/>
<dbReference type="NCBIfam" id="TIGR01583">
    <property type="entry name" value="formate-DH-gamm"/>
    <property type="match status" value="1"/>
</dbReference>
<dbReference type="InterPro" id="IPR051817">
    <property type="entry name" value="FDH_cytochrome_b556_subunit"/>
</dbReference>
<dbReference type="GO" id="GO:0015944">
    <property type="term" value="P:formate oxidation"/>
    <property type="evidence" value="ECO:0007669"/>
    <property type="project" value="UniProtKB-ARBA"/>
</dbReference>
<protein>
    <submittedName>
        <fullName evidence="16">Formate dehydrogenase subunit gamma</fullName>
    </submittedName>
</protein>
<dbReference type="Pfam" id="PF01292">
    <property type="entry name" value="Ni_hydr_CYTB"/>
    <property type="match status" value="1"/>
</dbReference>
<evidence type="ECO:0000256" key="3">
    <source>
        <dbReference type="ARBA" id="ARBA00010747"/>
    </source>
</evidence>
<evidence type="ECO:0000256" key="4">
    <source>
        <dbReference type="ARBA" id="ARBA00022448"/>
    </source>
</evidence>
<comment type="caution">
    <text evidence="16">The sequence shown here is derived from an EMBL/GenBank/DDBJ whole genome shotgun (WGS) entry which is preliminary data.</text>
</comment>
<dbReference type="Gene3D" id="1.20.950.20">
    <property type="entry name" value="Transmembrane di-heme cytochromes, Chain C"/>
    <property type="match status" value="1"/>
</dbReference>
<evidence type="ECO:0000256" key="11">
    <source>
        <dbReference type="ARBA" id="ARBA00023004"/>
    </source>
</evidence>
<feature type="transmembrane region" description="Helical" evidence="14">
    <location>
        <begin position="69"/>
        <end position="87"/>
    </location>
</feature>
<evidence type="ECO:0000259" key="15">
    <source>
        <dbReference type="Pfam" id="PF01292"/>
    </source>
</evidence>
<dbReference type="GO" id="GO:0046872">
    <property type="term" value="F:metal ion binding"/>
    <property type="evidence" value="ECO:0007669"/>
    <property type="project" value="UniProtKB-KW"/>
</dbReference>
<dbReference type="GO" id="GO:0036397">
    <property type="term" value="F:formate dehydrogenase (quinone) activity"/>
    <property type="evidence" value="ECO:0007669"/>
    <property type="project" value="TreeGrafter"/>
</dbReference>
<keyword evidence="8" id="KW-0479">Metal-binding</keyword>
<sequence length="238" mass="26758">MPRPLYSEKGDHIESKAPVRVSRYRGITRLNHWVTACSLILLLLSGLALFHPSLFFLTGLFGGGQTTRWLHPFIGILLFFSFLLLFLQLWRLNLPKPEDATWVANIDEMVKGNEEKLPELGKYNAGQKFIFWAMSGLIVVLIVSGVMIWEQFFDGLVSIQTRRVAVLVHALAAVSIILVFILHVFAAIWTRGTISAMTRGSVTGGWAWKHHRKWLREVAERQKPAPSGTGPSGKEPAE</sequence>
<dbReference type="GO" id="GO:0009326">
    <property type="term" value="C:formate dehydrogenase complex"/>
    <property type="evidence" value="ECO:0007669"/>
    <property type="project" value="InterPro"/>
</dbReference>
<evidence type="ECO:0000256" key="7">
    <source>
        <dbReference type="ARBA" id="ARBA00022692"/>
    </source>
</evidence>
<dbReference type="GO" id="GO:0005886">
    <property type="term" value="C:plasma membrane"/>
    <property type="evidence" value="ECO:0007669"/>
    <property type="project" value="UniProtKB-SubCell"/>
</dbReference>
<dbReference type="PANTHER" id="PTHR30074">
    <property type="entry name" value="FORMATE DEHYDROGENASE, NITRATE-INDUCIBLE, CYTOCHROME B556 FDN SUBUNIT"/>
    <property type="match status" value="1"/>
</dbReference>
<dbReference type="EMBL" id="JAEPRQ010000001">
    <property type="protein sequence ID" value="MBK4215471.1"/>
    <property type="molecule type" value="Genomic_DNA"/>
</dbReference>
<evidence type="ECO:0000313" key="17">
    <source>
        <dbReference type="Proteomes" id="UP000640485"/>
    </source>
</evidence>
<dbReference type="PANTHER" id="PTHR30074:SF5">
    <property type="entry name" value="FORMATE DEHYDROGENASE, NITRATE-INDUCIBLE, CYTOCHROME B556(FDN) SUBUNIT"/>
    <property type="match status" value="1"/>
</dbReference>
<keyword evidence="10 14" id="KW-1133">Transmembrane helix</keyword>
<reference evidence="16" key="1">
    <citation type="submission" date="2021-01" db="EMBL/GenBank/DDBJ databases">
        <title>Paracoccus amoyensis sp. nov., isolated from the surface seawater along the coast of Xiamen Island, China.</title>
        <authorList>
            <person name="Lyu L."/>
        </authorList>
    </citation>
    <scope>NUCLEOTIDE SEQUENCE</scope>
    <source>
        <strain evidence="16">MJ17</strain>
    </source>
</reference>
<gene>
    <name evidence="16" type="ORF">JJJ17_05985</name>
</gene>
<evidence type="ECO:0000256" key="13">
    <source>
        <dbReference type="SAM" id="MobiDB-lite"/>
    </source>
</evidence>
<evidence type="ECO:0000256" key="14">
    <source>
        <dbReference type="SAM" id="Phobius"/>
    </source>
</evidence>
<dbReference type="GO" id="GO:0009061">
    <property type="term" value="P:anaerobic respiration"/>
    <property type="evidence" value="ECO:0007669"/>
    <property type="project" value="TreeGrafter"/>
</dbReference>
<dbReference type="GO" id="GO:0008863">
    <property type="term" value="F:formate dehydrogenase (NAD+) activity"/>
    <property type="evidence" value="ECO:0007669"/>
    <property type="project" value="InterPro"/>
</dbReference>
<feature type="transmembrane region" description="Helical" evidence="14">
    <location>
        <begin position="33"/>
        <end position="57"/>
    </location>
</feature>
<feature type="transmembrane region" description="Helical" evidence="14">
    <location>
        <begin position="129"/>
        <end position="149"/>
    </location>
</feature>
<keyword evidence="5" id="KW-1003">Cell membrane</keyword>
<comment type="similarity">
    <text evidence="3">Belongs to the formate dehydrogenase gamma subunit family.</text>
</comment>
<evidence type="ECO:0000256" key="6">
    <source>
        <dbReference type="ARBA" id="ARBA00022617"/>
    </source>
</evidence>
<keyword evidence="6" id="KW-0349">Heme</keyword>
<evidence type="ECO:0000256" key="2">
    <source>
        <dbReference type="ARBA" id="ARBA00004651"/>
    </source>
</evidence>
<dbReference type="InterPro" id="IPR016174">
    <property type="entry name" value="Di-haem_cyt_TM"/>
</dbReference>
<dbReference type="RefSeq" id="WP_200684473.1">
    <property type="nucleotide sequence ID" value="NZ_JAEPRQ010000001.1"/>
</dbReference>
<accession>A0A934SEG2</accession>
<evidence type="ECO:0000256" key="1">
    <source>
        <dbReference type="ARBA" id="ARBA00001971"/>
    </source>
</evidence>
<comment type="subcellular location">
    <subcellularLocation>
        <location evidence="2">Cell membrane</location>
        <topology evidence="2">Multi-pass membrane protein</topology>
    </subcellularLocation>
</comment>
<dbReference type="Proteomes" id="UP000640485">
    <property type="component" value="Unassembled WGS sequence"/>
</dbReference>
<evidence type="ECO:0000313" key="16">
    <source>
        <dbReference type="EMBL" id="MBK4215471.1"/>
    </source>
</evidence>
<dbReference type="FunFam" id="1.20.950.20:FF:000002">
    <property type="entry name" value="Formate dehydrogenase cytochrome b556 subunit"/>
    <property type="match status" value="1"/>
</dbReference>
<evidence type="ECO:0000256" key="5">
    <source>
        <dbReference type="ARBA" id="ARBA00022475"/>
    </source>
</evidence>
<keyword evidence="11" id="KW-0408">Iron</keyword>
<feature type="transmembrane region" description="Helical" evidence="14">
    <location>
        <begin position="164"/>
        <end position="189"/>
    </location>
</feature>
<feature type="domain" description="Cytochrome b561 bacterial/Ni-hydrogenase" evidence="15">
    <location>
        <begin position="23"/>
        <end position="200"/>
    </location>
</feature>
<dbReference type="GO" id="GO:0009055">
    <property type="term" value="F:electron transfer activity"/>
    <property type="evidence" value="ECO:0007669"/>
    <property type="project" value="InterPro"/>
</dbReference>